<evidence type="ECO:0000256" key="6">
    <source>
        <dbReference type="SAM" id="MobiDB-lite"/>
    </source>
</evidence>
<dbReference type="InterPro" id="IPR027417">
    <property type="entry name" value="P-loop_NTPase"/>
</dbReference>
<keyword evidence="5" id="KW-0547">Nucleotide-binding</keyword>
<dbReference type="PROSITE" id="PS51719">
    <property type="entry name" value="G_SEPTIN"/>
    <property type="match status" value="1"/>
</dbReference>
<sequence>MLRDEPHAPLPKPPPPGYTLMFAGRRTAKTALLRLLLDTLDVAQTATPDQAEAAARFVKAATQSTTEVRALTLDVCSPAGGDTVRLTLVDTPSLDFDAAPGVLDSAVADLVGYVEAQYRRSLQDQRLADHHVHLCIYLLDPDDVIPFRARAGHSPRAKREHPDTDQPGVDPVELKVISRLAGRVNVLPVIARADGIMSDRLETIKKAVFKDLAREGLGFGIFDDTNMPRRSSDPSISRGTPTHYRAHSSSVTSVDASMRLLPYAVVTPDAYIYGDGVQRRTADPSWEQLVRQYMHDSQAPDRMAPGRLTRRYRWGTLDVTDPKHCDFVPFREAVFTHMETLKTYTYDHLFGRWKSDIAPLSVEKSLLATPVQTSPQAMRHPAASSPFGAPTSIPVPTATATAPSAAALGSATGTTAGANSPPNFAQYIPGTSQYNLATGVPKVRQKKILVACNFCRTRKLKCDGGRPACAQCVKRSNHCDYQPVLKRRGGPPKTKEEVDVDDLSAAHPSATMTATSPPQADSLPIMAGVKRPLSPTPSEDELYDDHPHSSYDERPSLPPIMSSDLPVRMPVSHLVAPGHLPHPHARSMSHPQLPPIQIPQSQHPQHLPHSALREQEAAPRYGYDMRDVDRERERLAMDERERERAYYERQREREWDRGREREREREREMEQRARLRDWEFERERERHYAASPPLPPHMPLSEHSHPLHSGHRRTASLPGPHPMSGSPILMHPHARAASGMLQQPSPVRAVPPGQLPLPSMHATSPKLDSARAADKMAMQLDKRKNGIRRAGSNYGPKTVACNFCRTRKTKCDGLHPKCSNCQKRNLSCEYLEDQRRRSSHMPKPQPLAVVAEQEAPSGVPVDMAAGAGVDATAQRLKKLAPAPSQEAASVSASSSSTSGRSPPMIQSYGYPAVYDDVPGSFAKRKGEELMSPRLKRMRADSPLSSHPVSRMAIGEMMDDPRARRPLTPVQTSAAW</sequence>
<name>A0A165CDG0_EXIGL</name>
<dbReference type="InterPro" id="IPR001138">
    <property type="entry name" value="Zn2Cys6_DnaBD"/>
</dbReference>
<dbReference type="SMART" id="SM00066">
    <property type="entry name" value="GAL4"/>
    <property type="match status" value="2"/>
</dbReference>
<feature type="region of interest" description="Disordered" evidence="6">
    <location>
        <begin position="372"/>
        <end position="396"/>
    </location>
</feature>
<dbReference type="GO" id="GO:0003677">
    <property type="term" value="F:DNA binding"/>
    <property type="evidence" value="ECO:0007669"/>
    <property type="project" value="UniProtKB-KW"/>
</dbReference>
<protein>
    <recommendedName>
        <fullName evidence="11">Zn(2)-C6 fungal-type domain-containing protein</fullName>
    </recommendedName>
</protein>
<keyword evidence="4" id="KW-0539">Nucleus</keyword>
<gene>
    <name evidence="9" type="ORF">EXIGLDRAFT_778795</name>
</gene>
<feature type="domain" description="Zn(2)-C6 fungal-type" evidence="7">
    <location>
        <begin position="451"/>
        <end position="481"/>
    </location>
</feature>
<feature type="compositionally biased region" description="Polar residues" evidence="6">
    <location>
        <begin position="510"/>
        <end position="519"/>
    </location>
</feature>
<dbReference type="InParanoid" id="A0A165CDG0"/>
<feature type="compositionally biased region" description="Low complexity" evidence="6">
    <location>
        <begin position="880"/>
        <end position="903"/>
    </location>
</feature>
<keyword evidence="5" id="KW-0342">GTP-binding</keyword>
<feature type="domain" description="Septin-type G" evidence="8">
    <location>
        <begin position="13"/>
        <end position="360"/>
    </location>
</feature>
<dbReference type="GO" id="GO:0000981">
    <property type="term" value="F:DNA-binding transcription factor activity, RNA polymerase II-specific"/>
    <property type="evidence" value="ECO:0007669"/>
    <property type="project" value="InterPro"/>
</dbReference>
<dbReference type="InterPro" id="IPR036864">
    <property type="entry name" value="Zn2-C6_fun-type_DNA-bd_sf"/>
</dbReference>
<feature type="region of interest" description="Disordered" evidence="6">
    <location>
        <begin position="509"/>
        <end position="557"/>
    </location>
</feature>
<accession>A0A165CDG0</accession>
<evidence type="ECO:0000313" key="9">
    <source>
        <dbReference type="EMBL" id="KZV82271.1"/>
    </source>
</evidence>
<proteinExistence type="inferred from homology"/>
<organism evidence="9 10">
    <name type="scientific">Exidia glandulosa HHB12029</name>
    <dbReference type="NCBI Taxonomy" id="1314781"/>
    <lineage>
        <taxon>Eukaryota</taxon>
        <taxon>Fungi</taxon>
        <taxon>Dikarya</taxon>
        <taxon>Basidiomycota</taxon>
        <taxon>Agaricomycotina</taxon>
        <taxon>Agaricomycetes</taxon>
        <taxon>Auriculariales</taxon>
        <taxon>Exidiaceae</taxon>
        <taxon>Exidia</taxon>
    </lineage>
</organism>
<dbReference type="PANTHER" id="PTHR31069:SF32">
    <property type="entry name" value="ARGININE METABOLISM REGULATION PROTEIN II"/>
    <property type="match status" value="1"/>
</dbReference>
<dbReference type="GO" id="GO:0008270">
    <property type="term" value="F:zinc ion binding"/>
    <property type="evidence" value="ECO:0007669"/>
    <property type="project" value="InterPro"/>
</dbReference>
<dbReference type="Gene3D" id="4.10.240.10">
    <property type="entry name" value="Zn(2)-C6 fungal-type DNA-binding domain"/>
    <property type="match status" value="2"/>
</dbReference>
<keyword evidence="1" id="KW-0805">Transcription regulation</keyword>
<keyword evidence="2" id="KW-0238">DNA-binding</keyword>
<feature type="region of interest" description="Disordered" evidence="6">
    <location>
        <begin position="151"/>
        <end position="170"/>
    </location>
</feature>
<dbReference type="CDD" id="cd00067">
    <property type="entry name" value="GAL4"/>
    <property type="match status" value="2"/>
</dbReference>
<feature type="region of interest" description="Disordered" evidence="6">
    <location>
        <begin position="228"/>
        <end position="248"/>
    </location>
</feature>
<dbReference type="SUPFAM" id="SSF57701">
    <property type="entry name" value="Zn2/Cys6 DNA-binding domain"/>
    <property type="match status" value="2"/>
</dbReference>
<feature type="region of interest" description="Disordered" evidence="6">
    <location>
        <begin position="690"/>
        <end position="721"/>
    </location>
</feature>
<dbReference type="OrthoDB" id="10261408at2759"/>
<dbReference type="GO" id="GO:0005525">
    <property type="term" value="F:GTP binding"/>
    <property type="evidence" value="ECO:0007669"/>
    <property type="project" value="UniProtKB-KW"/>
</dbReference>
<feature type="region of interest" description="Disordered" evidence="6">
    <location>
        <begin position="878"/>
        <end position="904"/>
    </location>
</feature>
<keyword evidence="3" id="KW-0804">Transcription</keyword>
<evidence type="ECO:0000256" key="4">
    <source>
        <dbReference type="ARBA" id="ARBA00023242"/>
    </source>
</evidence>
<feature type="region of interest" description="Disordered" evidence="6">
    <location>
        <begin position="935"/>
        <end position="975"/>
    </location>
</feature>
<evidence type="ECO:0000313" key="10">
    <source>
        <dbReference type="Proteomes" id="UP000077266"/>
    </source>
</evidence>
<dbReference type="InterPro" id="IPR030379">
    <property type="entry name" value="G_SEPTIN_dom"/>
</dbReference>
<dbReference type="InterPro" id="IPR050675">
    <property type="entry name" value="OAF3"/>
</dbReference>
<dbReference type="Gene3D" id="3.40.50.300">
    <property type="entry name" value="P-loop containing nucleotide triphosphate hydrolases"/>
    <property type="match status" value="1"/>
</dbReference>
<keyword evidence="10" id="KW-1185">Reference proteome</keyword>
<feature type="compositionally biased region" description="Low complexity" evidence="6">
    <location>
        <begin position="598"/>
        <end position="609"/>
    </location>
</feature>
<dbReference type="AlphaFoldDB" id="A0A165CDG0"/>
<dbReference type="STRING" id="1314781.A0A165CDG0"/>
<dbReference type="PANTHER" id="PTHR31069">
    <property type="entry name" value="OLEATE-ACTIVATED TRANSCRIPTION FACTOR 1-RELATED"/>
    <property type="match status" value="1"/>
</dbReference>
<evidence type="ECO:0000256" key="5">
    <source>
        <dbReference type="RuleBase" id="RU004560"/>
    </source>
</evidence>
<feature type="region of interest" description="Disordered" evidence="6">
    <location>
        <begin position="639"/>
        <end position="673"/>
    </location>
</feature>
<feature type="domain" description="Zn(2)-C6 fungal-type" evidence="7">
    <location>
        <begin position="800"/>
        <end position="830"/>
    </location>
</feature>
<comment type="similarity">
    <text evidence="5">Belongs to the TRAFAC class TrmE-Era-EngA-EngB-Septin-like GTPase superfamily. Septin GTPase family.</text>
</comment>
<feature type="compositionally biased region" description="Basic and acidic residues" evidence="6">
    <location>
        <begin position="544"/>
        <end position="555"/>
    </location>
</feature>
<dbReference type="Proteomes" id="UP000077266">
    <property type="component" value="Unassembled WGS sequence"/>
</dbReference>
<reference evidence="9 10" key="1">
    <citation type="journal article" date="2016" name="Mol. Biol. Evol.">
        <title>Comparative Genomics of Early-Diverging Mushroom-Forming Fungi Provides Insights into the Origins of Lignocellulose Decay Capabilities.</title>
        <authorList>
            <person name="Nagy L.G."/>
            <person name="Riley R."/>
            <person name="Tritt A."/>
            <person name="Adam C."/>
            <person name="Daum C."/>
            <person name="Floudas D."/>
            <person name="Sun H."/>
            <person name="Yadav J.S."/>
            <person name="Pangilinan J."/>
            <person name="Larsson K.H."/>
            <person name="Matsuura K."/>
            <person name="Barry K."/>
            <person name="Labutti K."/>
            <person name="Kuo R."/>
            <person name="Ohm R.A."/>
            <person name="Bhattacharya S.S."/>
            <person name="Shirouzu T."/>
            <person name="Yoshinaga Y."/>
            <person name="Martin F.M."/>
            <person name="Grigoriev I.V."/>
            <person name="Hibbett D.S."/>
        </authorList>
    </citation>
    <scope>NUCLEOTIDE SEQUENCE [LARGE SCALE GENOMIC DNA]</scope>
    <source>
        <strain evidence="9 10">HHB12029</strain>
    </source>
</reference>
<dbReference type="Pfam" id="PF00172">
    <property type="entry name" value="Zn_clus"/>
    <property type="match status" value="2"/>
</dbReference>
<dbReference type="Pfam" id="PF00735">
    <property type="entry name" value="Septin"/>
    <property type="match status" value="2"/>
</dbReference>
<evidence type="ECO:0000256" key="3">
    <source>
        <dbReference type="ARBA" id="ARBA00023163"/>
    </source>
</evidence>
<dbReference type="PROSITE" id="PS00463">
    <property type="entry name" value="ZN2_CY6_FUNGAL_1"/>
    <property type="match status" value="2"/>
</dbReference>
<feature type="region of interest" description="Disordered" evidence="6">
    <location>
        <begin position="596"/>
        <end position="617"/>
    </location>
</feature>
<dbReference type="EMBL" id="KV426335">
    <property type="protein sequence ID" value="KZV82271.1"/>
    <property type="molecule type" value="Genomic_DNA"/>
</dbReference>
<evidence type="ECO:0000259" key="7">
    <source>
        <dbReference type="PROSITE" id="PS50048"/>
    </source>
</evidence>
<evidence type="ECO:0008006" key="11">
    <source>
        <dbReference type="Google" id="ProtNLM"/>
    </source>
</evidence>
<evidence type="ECO:0000259" key="8">
    <source>
        <dbReference type="PROSITE" id="PS51719"/>
    </source>
</evidence>
<evidence type="ECO:0000256" key="1">
    <source>
        <dbReference type="ARBA" id="ARBA00023015"/>
    </source>
</evidence>
<dbReference type="PROSITE" id="PS50048">
    <property type="entry name" value="ZN2_CY6_FUNGAL_2"/>
    <property type="match status" value="2"/>
</dbReference>
<evidence type="ECO:0000256" key="2">
    <source>
        <dbReference type="ARBA" id="ARBA00023125"/>
    </source>
</evidence>